<evidence type="ECO:0000313" key="5">
    <source>
        <dbReference type="EMBL" id="MDO5973710.1"/>
    </source>
</evidence>
<evidence type="ECO:0000259" key="4">
    <source>
        <dbReference type="Pfam" id="PF00370"/>
    </source>
</evidence>
<evidence type="ECO:0000313" key="6">
    <source>
        <dbReference type="Proteomes" id="UP001176806"/>
    </source>
</evidence>
<dbReference type="InterPro" id="IPR050406">
    <property type="entry name" value="FGGY_Carb_Kinase"/>
</dbReference>
<keyword evidence="2" id="KW-0808">Transferase</keyword>
<dbReference type="EMBL" id="JAUOEL010000002">
    <property type="protein sequence ID" value="MDO5973710.1"/>
    <property type="molecule type" value="Genomic_DNA"/>
</dbReference>
<sequence length="439" mass="50488">MKKVIAVFDIGKTNKKIFLFDENFDVVYKNSIRFEEVEDDDNYPCDDIESIENWIQNEIKAIQDKKEFTVKAINFSTHGATLVYLDKDGNRITPLYNYLKPLEIDFTPFYDTNGGVEEFSRKTASPAYGMLNSGLQMYWLKHSKPHFWNKVDAILHYPQYLSYLFSNKLTADFTSVGAHTATWNYDAMQYHDWLVDENISLPDPKPGKSAALSLVNGQEIFIGKGLHDSSSSIIPLLESQENSDDEFILLSTGTWIICMNPFSKETLTADQLKNDCLCFLTPDKKQIKSSMQFLGRVHEVNAIALSDYFEVDKNHYLELKLNKELCSDILSRRESTFFSNTIADDFKGNLEQLNNFKSYELAYYQLIFEITDRVHKGLHRILDSKNNLKNVYISGGFNKNDIFVEYLNQMMPNQSIQFPKGKNASALGAAILMKDYLNK</sequence>
<protein>
    <submittedName>
        <fullName evidence="5">FGGY family carbohydrate kinase</fullName>
    </submittedName>
</protein>
<evidence type="ECO:0000256" key="2">
    <source>
        <dbReference type="ARBA" id="ARBA00022679"/>
    </source>
</evidence>
<gene>
    <name evidence="5" type="ORF">Q4Q40_05895</name>
</gene>
<keyword evidence="3 5" id="KW-0418">Kinase</keyword>
<dbReference type="Pfam" id="PF00370">
    <property type="entry name" value="FGGY_N"/>
    <property type="match status" value="1"/>
</dbReference>
<dbReference type="Gene3D" id="3.30.420.40">
    <property type="match status" value="2"/>
</dbReference>
<reference evidence="5" key="1">
    <citation type="submission" date="2023-07" db="EMBL/GenBank/DDBJ databases">
        <title>Two novel species in the genus Flavivirga.</title>
        <authorList>
            <person name="Kwon K."/>
        </authorList>
    </citation>
    <scope>NUCLEOTIDE SEQUENCE</scope>
    <source>
        <strain evidence="5">KACC 14158</strain>
    </source>
</reference>
<comment type="similarity">
    <text evidence="1">Belongs to the FGGY kinase family.</text>
</comment>
<dbReference type="InterPro" id="IPR018484">
    <property type="entry name" value="FGGY_N"/>
</dbReference>
<name>A0ABT8WKN5_9FLAO</name>
<dbReference type="Proteomes" id="UP001176806">
    <property type="component" value="Unassembled WGS sequence"/>
</dbReference>
<dbReference type="GO" id="GO:0016301">
    <property type="term" value="F:kinase activity"/>
    <property type="evidence" value="ECO:0007669"/>
    <property type="project" value="UniProtKB-KW"/>
</dbReference>
<evidence type="ECO:0000256" key="3">
    <source>
        <dbReference type="ARBA" id="ARBA00022777"/>
    </source>
</evidence>
<dbReference type="RefSeq" id="WP_303300828.1">
    <property type="nucleotide sequence ID" value="NZ_BAABDA010000051.1"/>
</dbReference>
<evidence type="ECO:0000256" key="1">
    <source>
        <dbReference type="ARBA" id="ARBA00009156"/>
    </source>
</evidence>
<proteinExistence type="inferred from homology"/>
<dbReference type="PANTHER" id="PTHR43095">
    <property type="entry name" value="SUGAR KINASE"/>
    <property type="match status" value="1"/>
</dbReference>
<feature type="domain" description="Carbohydrate kinase FGGY N-terminal" evidence="4">
    <location>
        <begin position="5"/>
        <end position="190"/>
    </location>
</feature>
<dbReference type="SUPFAM" id="SSF53067">
    <property type="entry name" value="Actin-like ATPase domain"/>
    <property type="match status" value="2"/>
</dbReference>
<dbReference type="InterPro" id="IPR043129">
    <property type="entry name" value="ATPase_NBD"/>
</dbReference>
<keyword evidence="6" id="KW-1185">Reference proteome</keyword>
<organism evidence="5 6">
    <name type="scientific">Flavivirga jejuensis</name>
    <dbReference type="NCBI Taxonomy" id="870487"/>
    <lineage>
        <taxon>Bacteria</taxon>
        <taxon>Pseudomonadati</taxon>
        <taxon>Bacteroidota</taxon>
        <taxon>Flavobacteriia</taxon>
        <taxon>Flavobacteriales</taxon>
        <taxon>Flavobacteriaceae</taxon>
        <taxon>Flavivirga</taxon>
    </lineage>
</organism>
<accession>A0ABT8WKN5</accession>
<comment type="caution">
    <text evidence="5">The sequence shown here is derived from an EMBL/GenBank/DDBJ whole genome shotgun (WGS) entry which is preliminary data.</text>
</comment>